<protein>
    <submittedName>
        <fullName evidence="1">Uncharacterized protein</fullName>
    </submittedName>
</protein>
<evidence type="ECO:0000313" key="2">
    <source>
        <dbReference type="Proteomes" id="UP001229421"/>
    </source>
</evidence>
<gene>
    <name evidence="1" type="ORF">QVD17_38552</name>
</gene>
<accession>A0AAD8JM06</accession>
<organism evidence="1 2">
    <name type="scientific">Tagetes erecta</name>
    <name type="common">African marigold</name>
    <dbReference type="NCBI Taxonomy" id="13708"/>
    <lineage>
        <taxon>Eukaryota</taxon>
        <taxon>Viridiplantae</taxon>
        <taxon>Streptophyta</taxon>
        <taxon>Embryophyta</taxon>
        <taxon>Tracheophyta</taxon>
        <taxon>Spermatophyta</taxon>
        <taxon>Magnoliopsida</taxon>
        <taxon>eudicotyledons</taxon>
        <taxon>Gunneridae</taxon>
        <taxon>Pentapetalae</taxon>
        <taxon>asterids</taxon>
        <taxon>campanulids</taxon>
        <taxon>Asterales</taxon>
        <taxon>Asteraceae</taxon>
        <taxon>Asteroideae</taxon>
        <taxon>Heliantheae alliance</taxon>
        <taxon>Tageteae</taxon>
        <taxon>Tagetes</taxon>
    </lineage>
</organism>
<keyword evidence="2" id="KW-1185">Reference proteome</keyword>
<proteinExistence type="predicted"/>
<dbReference type="Proteomes" id="UP001229421">
    <property type="component" value="Unassembled WGS sequence"/>
</dbReference>
<comment type="caution">
    <text evidence="1">The sequence shown here is derived from an EMBL/GenBank/DDBJ whole genome shotgun (WGS) entry which is preliminary data.</text>
</comment>
<sequence>MLMWILIDSFSSILNVNDGLKLCVEFRISSISCSLKMCIESALLIYDDDFNADVLYPNRNSVKKNL</sequence>
<dbReference type="AlphaFoldDB" id="A0AAD8JM06"/>
<evidence type="ECO:0000313" key="1">
    <source>
        <dbReference type="EMBL" id="KAK1406942.1"/>
    </source>
</evidence>
<name>A0AAD8JM06_TARER</name>
<reference evidence="1" key="1">
    <citation type="journal article" date="2023" name="bioRxiv">
        <title>Improved chromosome-level genome assembly for marigold (Tagetes erecta).</title>
        <authorList>
            <person name="Jiang F."/>
            <person name="Yuan L."/>
            <person name="Wang S."/>
            <person name="Wang H."/>
            <person name="Xu D."/>
            <person name="Wang A."/>
            <person name="Fan W."/>
        </authorList>
    </citation>
    <scope>NUCLEOTIDE SEQUENCE</scope>
    <source>
        <strain evidence="1">WSJ</strain>
        <tissue evidence="1">Leaf</tissue>
    </source>
</reference>
<dbReference type="EMBL" id="JAUHHV010000011">
    <property type="protein sequence ID" value="KAK1406942.1"/>
    <property type="molecule type" value="Genomic_DNA"/>
</dbReference>